<accession>A0ABT8KFI8</accession>
<dbReference type="RefSeq" id="WP_301230601.1">
    <property type="nucleotide sequence ID" value="NZ_JAROCF010000001.1"/>
</dbReference>
<sequence>MMSGASPIGEIGAGFTVGRLRVVLAGVLAGVFAGVGAFAAPAPAAFEALAAVFDAEAAGFAVEPAALAAPALAAFVAPVPAGFAAPLAAVDPAVTGFDAEVRRVPEVGTFSASVSGDPAAEDPATGFAAAARLRGARAAPAAAPAAPSVAPPAAASGAPVLGEAADCGSSGRSPSDGGCGVLMRLPPLP</sequence>
<comment type="caution">
    <text evidence="2">The sequence shown here is derived from an EMBL/GenBank/DDBJ whole genome shotgun (WGS) entry which is preliminary data.</text>
</comment>
<reference evidence="2" key="1">
    <citation type="submission" date="2023-06" db="EMBL/GenBank/DDBJ databases">
        <title>MT1 and MT2 Draft Genomes of Novel Species.</title>
        <authorList>
            <person name="Venkateswaran K."/>
        </authorList>
    </citation>
    <scope>NUCLEOTIDE SEQUENCE</scope>
    <source>
        <strain evidence="2">F6_8S_P_1B</strain>
    </source>
</reference>
<keyword evidence="3" id="KW-1185">Reference proteome</keyword>
<feature type="region of interest" description="Disordered" evidence="1">
    <location>
        <begin position="163"/>
        <end position="189"/>
    </location>
</feature>
<evidence type="ECO:0000313" key="3">
    <source>
        <dbReference type="Proteomes" id="UP001174208"/>
    </source>
</evidence>
<evidence type="ECO:0000256" key="1">
    <source>
        <dbReference type="SAM" id="MobiDB-lite"/>
    </source>
</evidence>
<gene>
    <name evidence="2" type="ORF">P5G50_12440</name>
</gene>
<evidence type="ECO:0000313" key="2">
    <source>
        <dbReference type="EMBL" id="MDN4615257.1"/>
    </source>
</evidence>
<protein>
    <submittedName>
        <fullName evidence="2">Uncharacterized protein</fullName>
    </submittedName>
</protein>
<name>A0ABT8KFI8_9MICO</name>
<organism evidence="2 3">
    <name type="scientific">Leifsonia williamsii</name>
    <dbReference type="NCBI Taxonomy" id="3035919"/>
    <lineage>
        <taxon>Bacteria</taxon>
        <taxon>Bacillati</taxon>
        <taxon>Actinomycetota</taxon>
        <taxon>Actinomycetes</taxon>
        <taxon>Micrococcales</taxon>
        <taxon>Microbacteriaceae</taxon>
        <taxon>Leifsonia</taxon>
    </lineage>
</organism>
<dbReference type="EMBL" id="JAROCF010000001">
    <property type="protein sequence ID" value="MDN4615257.1"/>
    <property type="molecule type" value="Genomic_DNA"/>
</dbReference>
<proteinExistence type="predicted"/>
<dbReference type="Proteomes" id="UP001174208">
    <property type="component" value="Unassembled WGS sequence"/>
</dbReference>